<dbReference type="SUPFAM" id="SSF50182">
    <property type="entry name" value="Sm-like ribonucleoproteins"/>
    <property type="match status" value="1"/>
</dbReference>
<dbReference type="GO" id="GO:0071014">
    <property type="term" value="C:post-mRNA release spliceosomal complex"/>
    <property type="evidence" value="ECO:0007669"/>
    <property type="project" value="EnsemblFungi"/>
</dbReference>
<evidence type="ECO:0000313" key="5">
    <source>
        <dbReference type="EMBL" id="ODV92376.1"/>
    </source>
</evidence>
<dbReference type="InterPro" id="IPR001163">
    <property type="entry name" value="Sm_dom_euk/arc"/>
</dbReference>
<dbReference type="GO" id="GO:0005686">
    <property type="term" value="C:U2 snRNP"/>
    <property type="evidence" value="ECO:0007669"/>
    <property type="project" value="EnsemblFungi"/>
</dbReference>
<dbReference type="Proteomes" id="UP000095023">
    <property type="component" value="Unassembled WGS sequence"/>
</dbReference>
<evidence type="ECO:0000313" key="6">
    <source>
        <dbReference type="Proteomes" id="UP000095023"/>
    </source>
</evidence>
<dbReference type="Pfam" id="PF01423">
    <property type="entry name" value="LSM"/>
    <property type="match status" value="1"/>
</dbReference>
<dbReference type="InterPro" id="IPR047575">
    <property type="entry name" value="Sm"/>
</dbReference>
<dbReference type="PROSITE" id="PS52002">
    <property type="entry name" value="SM"/>
    <property type="match status" value="1"/>
</dbReference>
<keyword evidence="6" id="KW-1185">Reference proteome</keyword>
<dbReference type="AlphaFoldDB" id="A0A1E4TKU1"/>
<dbReference type="PANTHER" id="PTHR10553:SF2">
    <property type="entry name" value="SMALL NUCLEAR RIBONUCLEOPROTEIN G"/>
    <property type="match status" value="1"/>
</dbReference>
<evidence type="ECO:0000256" key="1">
    <source>
        <dbReference type="ARBA" id="ARBA00006850"/>
    </source>
</evidence>
<evidence type="ECO:0000256" key="3">
    <source>
        <dbReference type="ARBA" id="ARBA00041356"/>
    </source>
</evidence>
<dbReference type="GO" id="GO:0046540">
    <property type="term" value="C:U4/U6 x U5 tri-snRNP complex"/>
    <property type="evidence" value="ECO:0007669"/>
    <property type="project" value="EnsemblFungi"/>
</dbReference>
<dbReference type="SMART" id="SM00651">
    <property type="entry name" value="Sm"/>
    <property type="match status" value="1"/>
</dbReference>
<dbReference type="GO" id="GO:0005682">
    <property type="term" value="C:U5 snRNP"/>
    <property type="evidence" value="ECO:0007669"/>
    <property type="project" value="EnsemblFungi"/>
</dbReference>
<evidence type="ECO:0000259" key="4">
    <source>
        <dbReference type="PROSITE" id="PS52002"/>
    </source>
</evidence>
<dbReference type="GO" id="GO:0036261">
    <property type="term" value="P:7-methylguanosine cap hypermethylation"/>
    <property type="evidence" value="ECO:0007669"/>
    <property type="project" value="EnsemblFungi"/>
</dbReference>
<feature type="domain" description="Sm" evidence="4">
    <location>
        <begin position="1"/>
        <end position="64"/>
    </location>
</feature>
<organism evidence="5 6">
    <name type="scientific">Tortispora caseinolytica NRRL Y-17796</name>
    <dbReference type="NCBI Taxonomy" id="767744"/>
    <lineage>
        <taxon>Eukaryota</taxon>
        <taxon>Fungi</taxon>
        <taxon>Dikarya</taxon>
        <taxon>Ascomycota</taxon>
        <taxon>Saccharomycotina</taxon>
        <taxon>Trigonopsidomycetes</taxon>
        <taxon>Trigonopsidales</taxon>
        <taxon>Trigonopsidaceae</taxon>
        <taxon>Tortispora</taxon>
    </lineage>
</organism>
<dbReference type="GO" id="GO:0003723">
    <property type="term" value="F:RNA binding"/>
    <property type="evidence" value="ECO:0007669"/>
    <property type="project" value="InterPro"/>
</dbReference>
<evidence type="ECO:0000256" key="2">
    <source>
        <dbReference type="ARBA" id="ARBA00023274"/>
    </source>
</evidence>
<dbReference type="InterPro" id="IPR044641">
    <property type="entry name" value="Lsm7/SmG-like"/>
</dbReference>
<name>A0A1E4TKU1_9ASCO</name>
<reference evidence="6" key="1">
    <citation type="submission" date="2016-02" db="EMBL/GenBank/DDBJ databases">
        <title>Comparative genomics of biotechnologically important yeasts.</title>
        <authorList>
            <consortium name="DOE Joint Genome Institute"/>
            <person name="Riley R."/>
            <person name="Haridas S."/>
            <person name="Wolfe K.H."/>
            <person name="Lopes M.R."/>
            <person name="Hittinger C.T."/>
            <person name="Goker M."/>
            <person name="Salamov A."/>
            <person name="Wisecaver J."/>
            <person name="Long T.M."/>
            <person name="Aerts A.L."/>
            <person name="Barry K."/>
            <person name="Choi C."/>
            <person name="Clum A."/>
            <person name="Coughlan A.Y."/>
            <person name="Deshpande S."/>
            <person name="Douglass A.P."/>
            <person name="Hanson S.J."/>
            <person name="Klenk H.-P."/>
            <person name="Labutti K."/>
            <person name="Lapidus A."/>
            <person name="Lindquist E."/>
            <person name="Lipzen A."/>
            <person name="Meier-Kolthoff J.P."/>
            <person name="Ohm R.A."/>
            <person name="Otillar R.P."/>
            <person name="Pangilinan J."/>
            <person name="Peng Y."/>
            <person name="Rokas A."/>
            <person name="Rosa C.A."/>
            <person name="Scheuner C."/>
            <person name="Sibirny A.A."/>
            <person name="Slot J.C."/>
            <person name="Stielow J.B."/>
            <person name="Sun H."/>
            <person name="Kurtzman C.P."/>
            <person name="Blackwell M."/>
            <person name="Jeffries T.W."/>
            <person name="Grigoriev I.V."/>
        </authorList>
    </citation>
    <scope>NUCLEOTIDE SEQUENCE [LARGE SCALE GENOMIC DNA]</scope>
    <source>
        <strain evidence="6">NRRL Y-17796</strain>
    </source>
</reference>
<dbReference type="InterPro" id="IPR010920">
    <property type="entry name" value="LSM_dom_sf"/>
</dbReference>
<dbReference type="GO" id="GO:0005687">
    <property type="term" value="C:U4 snRNP"/>
    <property type="evidence" value="ECO:0007669"/>
    <property type="project" value="EnsemblFungi"/>
</dbReference>
<gene>
    <name evidence="5" type="ORF">CANCADRAFT_21266</name>
</gene>
<feature type="non-terminal residue" evidence="5">
    <location>
        <position position="1"/>
    </location>
</feature>
<dbReference type="GO" id="GO:0000398">
    <property type="term" value="P:mRNA splicing, via spliceosome"/>
    <property type="evidence" value="ECO:0007669"/>
    <property type="project" value="EnsemblFungi"/>
</dbReference>
<dbReference type="OrthoDB" id="2146at2759"/>
<proteinExistence type="inferred from homology"/>
<sequence length="65" mass="7211">LDKQLIIQLNSEREIIGVLKGYDVFLNLVLDEVVESKKDGERISVGTAIIRGNSIITIEALDNTQ</sequence>
<dbReference type="PANTHER" id="PTHR10553">
    <property type="entry name" value="SMALL NUCLEAR RIBONUCLEOPROTEIN"/>
    <property type="match status" value="1"/>
</dbReference>
<dbReference type="GO" id="GO:0071013">
    <property type="term" value="C:catalytic step 2 spliceosome"/>
    <property type="evidence" value="ECO:0007669"/>
    <property type="project" value="TreeGrafter"/>
</dbReference>
<dbReference type="GO" id="GO:0071011">
    <property type="term" value="C:precatalytic spliceosome"/>
    <property type="evidence" value="ECO:0007669"/>
    <property type="project" value="TreeGrafter"/>
</dbReference>
<keyword evidence="2" id="KW-0687">Ribonucleoprotein</keyword>
<accession>A0A1E4TKU1</accession>
<dbReference type="EMBL" id="KV453841">
    <property type="protein sequence ID" value="ODV92376.1"/>
    <property type="molecule type" value="Genomic_DNA"/>
</dbReference>
<dbReference type="GO" id="GO:0071004">
    <property type="term" value="C:U2-type prespliceosome"/>
    <property type="evidence" value="ECO:0007669"/>
    <property type="project" value="EnsemblFungi"/>
</dbReference>
<comment type="similarity">
    <text evidence="1">Belongs to the snRNP Sm proteins family.</text>
</comment>
<protein>
    <recommendedName>
        <fullName evidence="3">Sm protein G</fullName>
    </recommendedName>
</protein>
<dbReference type="Gene3D" id="2.30.30.100">
    <property type="match status" value="1"/>
</dbReference>
<dbReference type="GO" id="GO:0005685">
    <property type="term" value="C:U1 snRNP"/>
    <property type="evidence" value="ECO:0007669"/>
    <property type="project" value="EnsemblFungi"/>
</dbReference>
<dbReference type="GO" id="GO:0034719">
    <property type="term" value="C:SMN-Sm protein complex"/>
    <property type="evidence" value="ECO:0007669"/>
    <property type="project" value="TreeGrafter"/>
</dbReference>